<dbReference type="AlphaFoldDB" id="A0A0F9NGP3"/>
<keyword evidence="2" id="KW-0489">Methyltransferase</keyword>
<dbReference type="InterPro" id="IPR013216">
    <property type="entry name" value="Methyltransf_11"/>
</dbReference>
<dbReference type="InterPro" id="IPR029063">
    <property type="entry name" value="SAM-dependent_MTases_sf"/>
</dbReference>
<feature type="domain" description="Methyltransferase type 11" evidence="4">
    <location>
        <begin position="43"/>
        <end position="140"/>
    </location>
</feature>
<dbReference type="EMBL" id="LAZR01008157">
    <property type="protein sequence ID" value="KKM80587.1"/>
    <property type="molecule type" value="Genomic_DNA"/>
</dbReference>
<dbReference type="PANTHER" id="PTHR44942:SF4">
    <property type="entry name" value="METHYLTRANSFERASE TYPE 11 DOMAIN-CONTAINING PROTEIN"/>
    <property type="match status" value="1"/>
</dbReference>
<accession>A0A0F9NGP3</accession>
<reference evidence="5" key="1">
    <citation type="journal article" date="2015" name="Nature">
        <title>Complex archaea that bridge the gap between prokaryotes and eukaryotes.</title>
        <authorList>
            <person name="Spang A."/>
            <person name="Saw J.H."/>
            <person name="Jorgensen S.L."/>
            <person name="Zaremba-Niedzwiedzka K."/>
            <person name="Martijn J."/>
            <person name="Lind A.E."/>
            <person name="van Eijk R."/>
            <person name="Schleper C."/>
            <person name="Guy L."/>
            <person name="Ettema T.J."/>
        </authorList>
    </citation>
    <scope>NUCLEOTIDE SEQUENCE</scope>
</reference>
<evidence type="ECO:0000256" key="2">
    <source>
        <dbReference type="ARBA" id="ARBA00022603"/>
    </source>
</evidence>
<evidence type="ECO:0000259" key="4">
    <source>
        <dbReference type="Pfam" id="PF08241"/>
    </source>
</evidence>
<sequence length="260" mass="31206">MRRIHHHFSRIAHKYRDLRTIDLALLSIIKKRLENLTEIEAADVGCGAGRYDLMLFQYLRERLSLNCIDCNENMLNELMNYLKDNKLRNFKAIIASASALPLSDNSLDSIFTFNAIHHFKLLDFFKESSRVLRDNGYFFIYTRLRSQNKRNIWGGYFPEFHEKETRLYELGDLKEKLKEVPILKLESIEYFRYRRTAKFDWLITLAKNNHYSTFNLYDKKEFEEALKKFPENISCDFKDPDKIIWNDENIMLIIRKNVLH</sequence>
<proteinExistence type="inferred from homology"/>
<protein>
    <recommendedName>
        <fullName evidence="4">Methyltransferase type 11 domain-containing protein</fullName>
    </recommendedName>
</protein>
<organism evidence="5">
    <name type="scientific">marine sediment metagenome</name>
    <dbReference type="NCBI Taxonomy" id="412755"/>
    <lineage>
        <taxon>unclassified sequences</taxon>
        <taxon>metagenomes</taxon>
        <taxon>ecological metagenomes</taxon>
    </lineage>
</organism>
<dbReference type="SUPFAM" id="SSF53335">
    <property type="entry name" value="S-adenosyl-L-methionine-dependent methyltransferases"/>
    <property type="match status" value="1"/>
</dbReference>
<dbReference type="CDD" id="cd02440">
    <property type="entry name" value="AdoMet_MTases"/>
    <property type="match status" value="1"/>
</dbReference>
<dbReference type="Gene3D" id="3.40.50.150">
    <property type="entry name" value="Vaccinia Virus protein VP39"/>
    <property type="match status" value="1"/>
</dbReference>
<evidence type="ECO:0000256" key="3">
    <source>
        <dbReference type="ARBA" id="ARBA00022679"/>
    </source>
</evidence>
<dbReference type="PANTHER" id="PTHR44942">
    <property type="entry name" value="METHYLTRANSF_11 DOMAIN-CONTAINING PROTEIN"/>
    <property type="match status" value="1"/>
</dbReference>
<comment type="caution">
    <text evidence="5">The sequence shown here is derived from an EMBL/GenBank/DDBJ whole genome shotgun (WGS) entry which is preliminary data.</text>
</comment>
<name>A0A0F9NGP3_9ZZZZ</name>
<keyword evidence="3" id="KW-0808">Transferase</keyword>
<dbReference type="InterPro" id="IPR051052">
    <property type="entry name" value="Diverse_substrate_MTase"/>
</dbReference>
<evidence type="ECO:0000256" key="1">
    <source>
        <dbReference type="ARBA" id="ARBA00008361"/>
    </source>
</evidence>
<gene>
    <name evidence="5" type="ORF">LCGC14_1338330</name>
</gene>
<evidence type="ECO:0000313" key="5">
    <source>
        <dbReference type="EMBL" id="KKM80587.1"/>
    </source>
</evidence>
<dbReference type="GO" id="GO:0008757">
    <property type="term" value="F:S-adenosylmethionine-dependent methyltransferase activity"/>
    <property type="evidence" value="ECO:0007669"/>
    <property type="project" value="InterPro"/>
</dbReference>
<dbReference type="GO" id="GO:0032259">
    <property type="term" value="P:methylation"/>
    <property type="evidence" value="ECO:0007669"/>
    <property type="project" value="UniProtKB-KW"/>
</dbReference>
<comment type="similarity">
    <text evidence="1">Belongs to the methyltransferase superfamily.</text>
</comment>
<dbReference type="Pfam" id="PF08241">
    <property type="entry name" value="Methyltransf_11"/>
    <property type="match status" value="1"/>
</dbReference>